<dbReference type="RefSeq" id="WP_356709283.1">
    <property type="nucleotide sequence ID" value="NZ_JBEXIP010000005.1"/>
</dbReference>
<gene>
    <name evidence="2" type="ORF">ABZV61_09160</name>
</gene>
<name>A0ABV2U673_9ACTN</name>
<feature type="compositionally biased region" description="Pro residues" evidence="1">
    <location>
        <begin position="109"/>
        <end position="118"/>
    </location>
</feature>
<dbReference type="InterPro" id="IPR009057">
    <property type="entry name" value="Homeodomain-like_sf"/>
</dbReference>
<comment type="caution">
    <text evidence="2">The sequence shown here is derived from an EMBL/GenBank/DDBJ whole genome shotgun (WGS) entry which is preliminary data.</text>
</comment>
<reference evidence="2 3" key="1">
    <citation type="submission" date="2024-06" db="EMBL/GenBank/DDBJ databases">
        <title>The Natural Products Discovery Center: Release of the First 8490 Sequenced Strains for Exploring Actinobacteria Biosynthetic Diversity.</title>
        <authorList>
            <person name="Kalkreuter E."/>
            <person name="Kautsar S.A."/>
            <person name="Yang D."/>
            <person name="Bader C.D."/>
            <person name="Teijaro C.N."/>
            <person name="Fluegel L."/>
            <person name="Davis C.M."/>
            <person name="Simpson J.R."/>
            <person name="Lauterbach L."/>
            <person name="Steele A.D."/>
            <person name="Gui C."/>
            <person name="Meng S."/>
            <person name="Li G."/>
            <person name="Viehrig K."/>
            <person name="Ye F."/>
            <person name="Su P."/>
            <person name="Kiefer A.F."/>
            <person name="Nichols A."/>
            <person name="Cepeda A.J."/>
            <person name="Yan W."/>
            <person name="Fan B."/>
            <person name="Jiang Y."/>
            <person name="Adhikari A."/>
            <person name="Zheng C.-J."/>
            <person name="Schuster L."/>
            <person name="Cowan T.M."/>
            <person name="Smanski M.J."/>
            <person name="Chevrette M.G."/>
            <person name="De Carvalho L.P.S."/>
            <person name="Shen B."/>
        </authorList>
    </citation>
    <scope>NUCLEOTIDE SEQUENCE [LARGE SCALE GENOMIC DNA]</scope>
    <source>
        <strain evidence="2 3">NPDC005137</strain>
    </source>
</reference>
<evidence type="ECO:0000313" key="2">
    <source>
        <dbReference type="EMBL" id="MET8432961.1"/>
    </source>
</evidence>
<dbReference type="Gene3D" id="1.10.10.60">
    <property type="entry name" value="Homeodomain-like"/>
    <property type="match status" value="1"/>
</dbReference>
<proteinExistence type="predicted"/>
<organism evidence="2 3">
    <name type="scientific">Streptomyces sp. 900116325</name>
    <dbReference type="NCBI Taxonomy" id="3154295"/>
    <lineage>
        <taxon>Bacteria</taxon>
        <taxon>Bacillati</taxon>
        <taxon>Actinomycetota</taxon>
        <taxon>Actinomycetes</taxon>
        <taxon>Kitasatosporales</taxon>
        <taxon>Streptomycetaceae</taxon>
        <taxon>Streptomyces</taxon>
    </lineage>
</organism>
<evidence type="ECO:0000256" key="1">
    <source>
        <dbReference type="SAM" id="MobiDB-lite"/>
    </source>
</evidence>
<sequence>MKAAGRAGRRLLVERVASGRPVAHVAAEMGVSRATAHKWVRAVAGRGEDPAEPPSPSLTTRPRHRRVRPPAAAGRATVTVVGERRPAARSLPRRQLVREQHPASFPDRPATPRPPPPAAHSNRTGQQVAPDLVRVETPTPGRPSGRGGNSRSGRRGCIDRGTGAARAGNTETTRSSTPPGSGPLGRGSPPRTRTRTHFCRRTVS</sequence>
<keyword evidence="3" id="KW-1185">Reference proteome</keyword>
<evidence type="ECO:0000313" key="3">
    <source>
        <dbReference type="Proteomes" id="UP001550044"/>
    </source>
</evidence>
<dbReference type="SUPFAM" id="SSF46689">
    <property type="entry name" value="Homeodomain-like"/>
    <property type="match status" value="1"/>
</dbReference>
<feature type="region of interest" description="Disordered" evidence="1">
    <location>
        <begin position="42"/>
        <end position="204"/>
    </location>
</feature>
<feature type="compositionally biased region" description="Low complexity" evidence="1">
    <location>
        <begin position="69"/>
        <end position="81"/>
    </location>
</feature>
<dbReference type="Pfam" id="PF13384">
    <property type="entry name" value="HTH_23"/>
    <property type="match status" value="1"/>
</dbReference>
<feature type="compositionally biased region" description="Basic residues" evidence="1">
    <location>
        <begin position="192"/>
        <end position="204"/>
    </location>
</feature>
<dbReference type="Proteomes" id="UP001550044">
    <property type="component" value="Unassembled WGS sequence"/>
</dbReference>
<accession>A0ABV2U673</accession>
<protein>
    <submittedName>
        <fullName evidence="2">Leucine zipper domain-containing protein</fullName>
    </submittedName>
</protein>
<dbReference type="EMBL" id="JBEXIP010000005">
    <property type="protein sequence ID" value="MET8432961.1"/>
    <property type="molecule type" value="Genomic_DNA"/>
</dbReference>